<accession>A0A9P0HSL9</accession>
<protein>
    <submittedName>
        <fullName evidence="1">Uncharacterized protein</fullName>
    </submittedName>
</protein>
<proteinExistence type="predicted"/>
<name>A0A9P0HSL9_NEZVI</name>
<organism evidence="1 2">
    <name type="scientific">Nezara viridula</name>
    <name type="common">Southern green stink bug</name>
    <name type="synonym">Cimex viridulus</name>
    <dbReference type="NCBI Taxonomy" id="85310"/>
    <lineage>
        <taxon>Eukaryota</taxon>
        <taxon>Metazoa</taxon>
        <taxon>Ecdysozoa</taxon>
        <taxon>Arthropoda</taxon>
        <taxon>Hexapoda</taxon>
        <taxon>Insecta</taxon>
        <taxon>Pterygota</taxon>
        <taxon>Neoptera</taxon>
        <taxon>Paraneoptera</taxon>
        <taxon>Hemiptera</taxon>
        <taxon>Heteroptera</taxon>
        <taxon>Panheteroptera</taxon>
        <taxon>Pentatomomorpha</taxon>
        <taxon>Pentatomoidea</taxon>
        <taxon>Pentatomidae</taxon>
        <taxon>Pentatominae</taxon>
        <taxon>Nezara</taxon>
    </lineage>
</organism>
<dbReference type="Proteomes" id="UP001152798">
    <property type="component" value="Chromosome 7"/>
</dbReference>
<evidence type="ECO:0000313" key="2">
    <source>
        <dbReference type="Proteomes" id="UP001152798"/>
    </source>
</evidence>
<keyword evidence="2" id="KW-1185">Reference proteome</keyword>
<sequence>MLKIVKKFNKNPLRTKFEPYIITVRLEIGFVPNISSCHAQIP</sequence>
<dbReference type="AlphaFoldDB" id="A0A9P0HSL9"/>
<reference evidence="1" key="1">
    <citation type="submission" date="2022-01" db="EMBL/GenBank/DDBJ databases">
        <authorList>
            <person name="King R."/>
        </authorList>
    </citation>
    <scope>NUCLEOTIDE SEQUENCE</scope>
</reference>
<dbReference type="EMBL" id="OV725083">
    <property type="protein sequence ID" value="CAH1407270.1"/>
    <property type="molecule type" value="Genomic_DNA"/>
</dbReference>
<evidence type="ECO:0000313" key="1">
    <source>
        <dbReference type="EMBL" id="CAH1407270.1"/>
    </source>
</evidence>
<gene>
    <name evidence="1" type="ORF">NEZAVI_LOCUS15032</name>
</gene>